<dbReference type="PANTHER" id="PTHR28011:SF1">
    <property type="entry name" value="NON-CLASSICAL EXPORT PROTEIN 1"/>
    <property type="match status" value="1"/>
</dbReference>
<organism evidence="1 2">
    <name type="scientific">Pichia kudriavzevii</name>
    <name type="common">Yeast</name>
    <name type="synonym">Issatchenkia orientalis</name>
    <dbReference type="NCBI Taxonomy" id="4909"/>
    <lineage>
        <taxon>Eukaryota</taxon>
        <taxon>Fungi</taxon>
        <taxon>Dikarya</taxon>
        <taxon>Ascomycota</taxon>
        <taxon>Saccharomycotina</taxon>
        <taxon>Pichiomycetes</taxon>
        <taxon>Pichiales</taxon>
        <taxon>Pichiaceae</taxon>
        <taxon>Pichia</taxon>
    </lineage>
</organism>
<sequence>MMTASDSARVINQFKHYPYLISKWLDPLLAVGMGVSAYYLYEKRVGRPEGHTLNELLLEKLKKMNVL</sequence>
<dbReference type="VEuPathDB" id="FungiDB:C5L36_0A09000"/>
<keyword evidence="2" id="KW-1185">Reference proteome</keyword>
<dbReference type="Pfam" id="PF11654">
    <property type="entry name" value="NCE101"/>
    <property type="match status" value="1"/>
</dbReference>
<dbReference type="PANTHER" id="PTHR28011">
    <property type="entry name" value="NON-CLASSICAL EXPORT PROTEIN 1"/>
    <property type="match status" value="1"/>
</dbReference>
<evidence type="ECO:0000313" key="1">
    <source>
        <dbReference type="EMBL" id="AWU74306.1"/>
    </source>
</evidence>
<dbReference type="Proteomes" id="UP000249293">
    <property type="component" value="Chromosome 1"/>
</dbReference>
<protein>
    <recommendedName>
        <fullName evidence="3">Non-classical export protein 1</fullName>
    </recommendedName>
</protein>
<proteinExistence type="predicted"/>
<dbReference type="GO" id="GO:0009306">
    <property type="term" value="P:protein secretion"/>
    <property type="evidence" value="ECO:0007669"/>
    <property type="project" value="InterPro"/>
</dbReference>
<dbReference type="OrthoDB" id="2155101at2759"/>
<dbReference type="InterPro" id="IPR024242">
    <property type="entry name" value="NCE101"/>
</dbReference>
<dbReference type="GeneID" id="40382016"/>
<dbReference type="EMBL" id="CP028773">
    <property type="protein sequence ID" value="AWU74306.1"/>
    <property type="molecule type" value="Genomic_DNA"/>
</dbReference>
<evidence type="ECO:0000313" key="2">
    <source>
        <dbReference type="Proteomes" id="UP000249293"/>
    </source>
</evidence>
<reference evidence="1 2" key="1">
    <citation type="submission" date="2018-06" db="EMBL/GenBank/DDBJ databases">
        <title>Population genomics shows no distinction between pathogenic Candida krusei and environmental Pichia kudriavzevii: One species, four names.</title>
        <authorList>
            <person name="Douglass A.P."/>
            <person name="Offei B."/>
            <person name="Braun-Galleani S."/>
            <person name="Coughlan A.Y."/>
            <person name="Martos A."/>
            <person name="Ortiz-Merino R.A."/>
            <person name="Byrne K.P."/>
            <person name="Wolfe K.H."/>
        </authorList>
    </citation>
    <scope>NUCLEOTIDE SEQUENCE [LARGE SCALE GENOMIC DNA]</scope>
    <source>
        <strain evidence="1 2">CBS573</strain>
    </source>
</reference>
<gene>
    <name evidence="1" type="ORF">C5L36_0A09000</name>
</gene>
<dbReference type="RefSeq" id="XP_029319783.1">
    <property type="nucleotide sequence ID" value="XM_029463923.1"/>
</dbReference>
<dbReference type="AlphaFoldDB" id="A0A2U9QZ76"/>
<evidence type="ECO:0008006" key="3">
    <source>
        <dbReference type="Google" id="ProtNLM"/>
    </source>
</evidence>
<dbReference type="KEGG" id="pkz:C5L36_0A09000"/>
<name>A0A2U9QZ76_PICKU</name>
<dbReference type="STRING" id="4909.A0A2U9QZ76"/>
<accession>A0A2U9QZ76</accession>